<reference evidence="1 2" key="1">
    <citation type="submission" date="2020-08" db="EMBL/GenBank/DDBJ databases">
        <title>Genomic Encyclopedia of Type Strains, Phase III (KMG-III): the genomes of soil and plant-associated and newly described type strains.</title>
        <authorList>
            <person name="Whitman W."/>
        </authorList>
    </citation>
    <scope>NUCLEOTIDE SEQUENCE [LARGE SCALE GENOMIC DNA]</scope>
    <source>
        <strain evidence="1 2">CECT 3266</strain>
    </source>
</reference>
<dbReference type="EMBL" id="JACHJH010000003">
    <property type="protein sequence ID" value="MBB4893488.1"/>
    <property type="molecule type" value="Genomic_DNA"/>
</dbReference>
<organism evidence="1 2">
    <name type="scientific">Streptomyces olivoverticillatus</name>
    <dbReference type="NCBI Taxonomy" id="66427"/>
    <lineage>
        <taxon>Bacteria</taxon>
        <taxon>Bacillati</taxon>
        <taxon>Actinomycetota</taxon>
        <taxon>Actinomycetes</taxon>
        <taxon>Kitasatosporales</taxon>
        <taxon>Streptomycetaceae</taxon>
        <taxon>Streptomyces</taxon>
    </lineage>
</organism>
<dbReference type="RefSeq" id="WP_184349330.1">
    <property type="nucleotide sequence ID" value="NZ_JACHJH010000003.1"/>
</dbReference>
<name>A0A7W7LPK2_9ACTN</name>
<proteinExistence type="predicted"/>
<dbReference type="Proteomes" id="UP000556084">
    <property type="component" value="Unassembled WGS sequence"/>
</dbReference>
<protein>
    <submittedName>
        <fullName evidence="1">Uncharacterized protein</fullName>
    </submittedName>
</protein>
<gene>
    <name evidence="1" type="ORF">FHS39_002519</name>
</gene>
<sequence length="53" mass="6081">MIPPTAVDTTVLLILLRRITDLEDQLAGARAACEREQEEHLAYRRQHPERGAR</sequence>
<comment type="caution">
    <text evidence="1">The sequence shown here is derived from an EMBL/GenBank/DDBJ whole genome shotgun (WGS) entry which is preliminary data.</text>
</comment>
<accession>A0A7W7LPK2</accession>
<dbReference type="AlphaFoldDB" id="A0A7W7LPK2"/>
<keyword evidence="2" id="KW-1185">Reference proteome</keyword>
<evidence type="ECO:0000313" key="1">
    <source>
        <dbReference type="EMBL" id="MBB4893488.1"/>
    </source>
</evidence>
<evidence type="ECO:0000313" key="2">
    <source>
        <dbReference type="Proteomes" id="UP000556084"/>
    </source>
</evidence>